<dbReference type="Pfam" id="PF08263">
    <property type="entry name" value="LRRNT_2"/>
    <property type="match status" value="1"/>
</dbReference>
<keyword evidence="7" id="KW-0677">Repeat</keyword>
<gene>
    <name evidence="14" type="ORF">FNV43_RR08814</name>
</gene>
<sequence>MTNTPLLSLFSLIISIHSSLFNHVVVSAQCLSHQQSLLLQLKDSFIFDATESTILVKWNQSSDCCSWAGINCEEGHVTGLNLRNESISIGLDENSTLWSLIFLKTLDLSLNLDLPLIPSRIGNLTNMSYLNLSSSFSGQIPKEISRLKKLRILDLSGLLYESSNLRILNLRMLVQNLTELEELYLDFVNKSATGNEWGQALSSSLHNLRVLSLYKCGLGGPIHPSLAKLQHLSVIRFDNNKLSSPVPRFFGNFSNLTSLQLHSCDLRGTFPKEIFQKISLSKSSPCAKHFGPFRQPNLWGDTKLDMECWNYRSSESFTNINSDLKSFDFSFNQLHGKILILPPIIYNVDLSSNSFTSSIPSDIGNNLCSAFYFSLSNNSLTGIIPQSICKAGYLKVLDLSSNNLTATIPTCMFALSYITAVKLGRNNLSGPIPDAFPVDCNFKTLNLNGNLLTHRIPKSLANCRALEYLDLDANIYETVSRRKYEDAVSVMNKGLEMELLKIANGFTSIDLSSNNFHGKMPKELRQLKALHVLNLSNNFLSEPIPSSFGNMQQLESLDLSRNQLKGEIPTSISNLNFLSVLILSYNHLYGRIPTGRQIQTFPADGFKGNQGLCGPPLPNCPGDHVATDTLPETPKGNSQIEWNLISAEIGFLVGFGTVVGPLVFWKKWRKWYFGGVEDIAFSILPLKLLRKWSLEQLAHSPNSSPSTHHLARLSTLGALTGACQDLNRNSRKSWVMSVGACYIRLRSASSDTGQLSSYWACLSLLVPLRSHKSIMVIRRNHVVGGITYRSYVSIAKGLGR</sequence>
<feature type="chain" id="PRO_5035445058" description="Leucine-rich repeat-containing N-terminal plant-type domain-containing protein" evidence="12">
    <location>
        <begin position="19"/>
        <end position="800"/>
    </location>
</feature>
<dbReference type="Pfam" id="PF00560">
    <property type="entry name" value="LRR_1"/>
    <property type="match status" value="3"/>
</dbReference>
<proteinExistence type="inferred from homology"/>
<dbReference type="InterPro" id="IPR003591">
    <property type="entry name" value="Leu-rich_rpt_typical-subtyp"/>
</dbReference>
<dbReference type="InterPro" id="IPR013210">
    <property type="entry name" value="LRR_N_plant-typ"/>
</dbReference>
<evidence type="ECO:0000256" key="12">
    <source>
        <dbReference type="SAM" id="SignalP"/>
    </source>
</evidence>
<evidence type="ECO:0000256" key="6">
    <source>
        <dbReference type="ARBA" id="ARBA00022729"/>
    </source>
</evidence>
<dbReference type="InterPro" id="IPR032675">
    <property type="entry name" value="LRR_dom_sf"/>
</dbReference>
<dbReference type="Pfam" id="PF13855">
    <property type="entry name" value="LRR_8"/>
    <property type="match status" value="1"/>
</dbReference>
<reference evidence="14" key="1">
    <citation type="submission" date="2020-03" db="EMBL/GenBank/DDBJ databases">
        <title>A high-quality chromosome-level genome assembly of a woody plant with both climbing and erect habits, Rhamnella rubrinervis.</title>
        <authorList>
            <person name="Lu Z."/>
            <person name="Yang Y."/>
            <person name="Zhu X."/>
            <person name="Sun Y."/>
        </authorList>
    </citation>
    <scope>NUCLEOTIDE SEQUENCE</scope>
    <source>
        <strain evidence="14">BYM</strain>
        <tissue evidence="14">Leaf</tissue>
    </source>
</reference>
<keyword evidence="15" id="KW-1185">Reference proteome</keyword>
<evidence type="ECO:0000256" key="1">
    <source>
        <dbReference type="ARBA" id="ARBA00004251"/>
    </source>
</evidence>
<dbReference type="PANTHER" id="PTHR48061:SF2">
    <property type="entry name" value="RECEPTOR LIKE PROTEIN 30-LIKE"/>
    <property type="match status" value="1"/>
</dbReference>
<evidence type="ECO:0000313" key="15">
    <source>
        <dbReference type="Proteomes" id="UP000796880"/>
    </source>
</evidence>
<keyword evidence="5" id="KW-0812">Transmembrane</keyword>
<keyword evidence="8" id="KW-1133">Transmembrane helix</keyword>
<evidence type="ECO:0000256" key="9">
    <source>
        <dbReference type="ARBA" id="ARBA00023136"/>
    </source>
</evidence>
<evidence type="ECO:0000256" key="7">
    <source>
        <dbReference type="ARBA" id="ARBA00022737"/>
    </source>
</evidence>
<dbReference type="OrthoDB" id="1394818at2759"/>
<dbReference type="InterPro" id="IPR001611">
    <property type="entry name" value="Leu-rich_rpt"/>
</dbReference>
<dbReference type="InterPro" id="IPR046956">
    <property type="entry name" value="RLP23-like"/>
</dbReference>
<dbReference type="AlphaFoldDB" id="A0A8K0H9G8"/>
<evidence type="ECO:0000256" key="2">
    <source>
        <dbReference type="ARBA" id="ARBA00009592"/>
    </source>
</evidence>
<protein>
    <recommendedName>
        <fullName evidence="13">Leucine-rich repeat-containing N-terminal plant-type domain-containing protein</fullName>
    </recommendedName>
</protein>
<dbReference type="PANTHER" id="PTHR48061">
    <property type="entry name" value="LEUCINE-RICH REPEAT RECEPTOR PROTEIN KINASE EMS1-LIKE-RELATED"/>
    <property type="match status" value="1"/>
</dbReference>
<name>A0A8K0H9G8_9ROSA</name>
<dbReference type="PRINTS" id="PR00019">
    <property type="entry name" value="LEURICHRPT"/>
</dbReference>
<comment type="caution">
    <text evidence="14">The sequence shown here is derived from an EMBL/GenBank/DDBJ whole genome shotgun (WGS) entry which is preliminary data.</text>
</comment>
<dbReference type="EMBL" id="VOIH02000004">
    <property type="protein sequence ID" value="KAF3448104.1"/>
    <property type="molecule type" value="Genomic_DNA"/>
</dbReference>
<evidence type="ECO:0000256" key="3">
    <source>
        <dbReference type="ARBA" id="ARBA00022475"/>
    </source>
</evidence>
<evidence type="ECO:0000259" key="13">
    <source>
        <dbReference type="Pfam" id="PF08263"/>
    </source>
</evidence>
<comment type="similarity">
    <text evidence="2">Belongs to the RLP family.</text>
</comment>
<organism evidence="14 15">
    <name type="scientific">Rhamnella rubrinervis</name>
    <dbReference type="NCBI Taxonomy" id="2594499"/>
    <lineage>
        <taxon>Eukaryota</taxon>
        <taxon>Viridiplantae</taxon>
        <taxon>Streptophyta</taxon>
        <taxon>Embryophyta</taxon>
        <taxon>Tracheophyta</taxon>
        <taxon>Spermatophyta</taxon>
        <taxon>Magnoliopsida</taxon>
        <taxon>eudicotyledons</taxon>
        <taxon>Gunneridae</taxon>
        <taxon>Pentapetalae</taxon>
        <taxon>rosids</taxon>
        <taxon>fabids</taxon>
        <taxon>Rosales</taxon>
        <taxon>Rhamnaceae</taxon>
        <taxon>rhamnoid group</taxon>
        <taxon>Rhamneae</taxon>
        <taxon>Rhamnella</taxon>
    </lineage>
</organism>
<dbReference type="Gene3D" id="3.80.10.10">
    <property type="entry name" value="Ribonuclease Inhibitor"/>
    <property type="match status" value="4"/>
</dbReference>
<keyword evidence="11" id="KW-0325">Glycoprotein</keyword>
<keyword evidence="3" id="KW-1003">Cell membrane</keyword>
<feature type="signal peptide" evidence="12">
    <location>
        <begin position="1"/>
        <end position="18"/>
    </location>
</feature>
<keyword evidence="4" id="KW-0433">Leucine-rich repeat</keyword>
<keyword evidence="9" id="KW-0472">Membrane</keyword>
<evidence type="ECO:0000256" key="11">
    <source>
        <dbReference type="ARBA" id="ARBA00023180"/>
    </source>
</evidence>
<accession>A0A8K0H9G8</accession>
<feature type="domain" description="Leucine-rich repeat-containing N-terminal plant-type" evidence="13">
    <location>
        <begin position="33"/>
        <end position="72"/>
    </location>
</feature>
<comment type="subcellular location">
    <subcellularLocation>
        <location evidence="1">Cell membrane</location>
        <topology evidence="1">Single-pass type I membrane protein</topology>
    </subcellularLocation>
</comment>
<dbReference type="SUPFAM" id="SSF52058">
    <property type="entry name" value="L domain-like"/>
    <property type="match status" value="2"/>
</dbReference>
<evidence type="ECO:0000256" key="4">
    <source>
        <dbReference type="ARBA" id="ARBA00022614"/>
    </source>
</evidence>
<keyword evidence="10" id="KW-0675">Receptor</keyword>
<keyword evidence="6 12" id="KW-0732">Signal</keyword>
<evidence type="ECO:0000256" key="5">
    <source>
        <dbReference type="ARBA" id="ARBA00022692"/>
    </source>
</evidence>
<dbReference type="SMART" id="SM00369">
    <property type="entry name" value="LRR_TYP"/>
    <property type="match status" value="5"/>
</dbReference>
<dbReference type="FunFam" id="3.80.10.10:FF:000095">
    <property type="entry name" value="LRR receptor-like serine/threonine-protein kinase GSO1"/>
    <property type="match status" value="1"/>
</dbReference>
<evidence type="ECO:0000256" key="8">
    <source>
        <dbReference type="ARBA" id="ARBA00022989"/>
    </source>
</evidence>
<evidence type="ECO:0000313" key="14">
    <source>
        <dbReference type="EMBL" id="KAF3448104.1"/>
    </source>
</evidence>
<dbReference type="GO" id="GO:0005886">
    <property type="term" value="C:plasma membrane"/>
    <property type="evidence" value="ECO:0007669"/>
    <property type="project" value="UniProtKB-SubCell"/>
</dbReference>
<evidence type="ECO:0000256" key="10">
    <source>
        <dbReference type="ARBA" id="ARBA00023170"/>
    </source>
</evidence>
<dbReference type="Proteomes" id="UP000796880">
    <property type="component" value="Unassembled WGS sequence"/>
</dbReference>